<evidence type="ECO:0000256" key="1">
    <source>
        <dbReference type="SAM" id="MobiDB-lite"/>
    </source>
</evidence>
<name>A0AA88AAM2_FICCA</name>
<feature type="region of interest" description="Disordered" evidence="1">
    <location>
        <begin position="41"/>
        <end position="69"/>
    </location>
</feature>
<dbReference type="EMBL" id="BTGU01000032">
    <property type="protein sequence ID" value="GMN49727.1"/>
    <property type="molecule type" value="Genomic_DNA"/>
</dbReference>
<sequence>MGEEDAVVTANPIGGINHGRLISSLSPQASLLSLLSVIAVDRDDDEERKRKPLVMMRSPKGQQPPEKPE</sequence>
<evidence type="ECO:0000313" key="3">
    <source>
        <dbReference type="Proteomes" id="UP001187192"/>
    </source>
</evidence>
<proteinExistence type="predicted"/>
<dbReference type="AlphaFoldDB" id="A0AA88AAM2"/>
<evidence type="ECO:0000313" key="2">
    <source>
        <dbReference type="EMBL" id="GMN49727.1"/>
    </source>
</evidence>
<protein>
    <submittedName>
        <fullName evidence="2">Uncharacterized protein</fullName>
    </submittedName>
</protein>
<dbReference type="Proteomes" id="UP001187192">
    <property type="component" value="Unassembled WGS sequence"/>
</dbReference>
<organism evidence="2 3">
    <name type="scientific">Ficus carica</name>
    <name type="common">Common fig</name>
    <dbReference type="NCBI Taxonomy" id="3494"/>
    <lineage>
        <taxon>Eukaryota</taxon>
        <taxon>Viridiplantae</taxon>
        <taxon>Streptophyta</taxon>
        <taxon>Embryophyta</taxon>
        <taxon>Tracheophyta</taxon>
        <taxon>Spermatophyta</taxon>
        <taxon>Magnoliopsida</taxon>
        <taxon>eudicotyledons</taxon>
        <taxon>Gunneridae</taxon>
        <taxon>Pentapetalae</taxon>
        <taxon>rosids</taxon>
        <taxon>fabids</taxon>
        <taxon>Rosales</taxon>
        <taxon>Moraceae</taxon>
        <taxon>Ficeae</taxon>
        <taxon>Ficus</taxon>
    </lineage>
</organism>
<accession>A0AA88AAM2</accession>
<gene>
    <name evidence="2" type="ORF">TIFTF001_018888</name>
</gene>
<reference evidence="2" key="1">
    <citation type="submission" date="2023-07" db="EMBL/GenBank/DDBJ databases">
        <title>draft genome sequence of fig (Ficus carica).</title>
        <authorList>
            <person name="Takahashi T."/>
            <person name="Nishimura K."/>
        </authorList>
    </citation>
    <scope>NUCLEOTIDE SEQUENCE</scope>
</reference>
<keyword evidence="3" id="KW-1185">Reference proteome</keyword>
<comment type="caution">
    <text evidence="2">The sequence shown here is derived from an EMBL/GenBank/DDBJ whole genome shotgun (WGS) entry which is preliminary data.</text>
</comment>